<accession>A0ABV1IHB8</accession>
<feature type="domain" description="Alcohol dehydrogenase iron-type/glycerol dehydrogenase GldA" evidence="4">
    <location>
        <begin position="32"/>
        <end position="192"/>
    </location>
</feature>
<dbReference type="Pfam" id="PF00465">
    <property type="entry name" value="Fe-ADH"/>
    <property type="match status" value="1"/>
</dbReference>
<dbReference type="RefSeq" id="WP_349182264.1">
    <property type="nucleotide sequence ID" value="NZ_JBBNGS010000007.1"/>
</dbReference>
<evidence type="ECO:0000259" key="5">
    <source>
        <dbReference type="Pfam" id="PF25137"/>
    </source>
</evidence>
<dbReference type="SUPFAM" id="SSF56796">
    <property type="entry name" value="Dehydroquinate synthase-like"/>
    <property type="match status" value="1"/>
</dbReference>
<dbReference type="Gene3D" id="3.40.50.1970">
    <property type="match status" value="1"/>
</dbReference>
<evidence type="ECO:0000256" key="1">
    <source>
        <dbReference type="ARBA" id="ARBA00007358"/>
    </source>
</evidence>
<evidence type="ECO:0000313" key="6">
    <source>
        <dbReference type="EMBL" id="MEQ2637685.1"/>
    </source>
</evidence>
<evidence type="ECO:0000256" key="2">
    <source>
        <dbReference type="ARBA" id="ARBA00023002"/>
    </source>
</evidence>
<dbReference type="Gene3D" id="1.20.1090.10">
    <property type="entry name" value="Dehydroquinate synthase-like - alpha domain"/>
    <property type="match status" value="1"/>
</dbReference>
<dbReference type="Pfam" id="PF25137">
    <property type="entry name" value="ADH_Fe_C"/>
    <property type="match status" value="1"/>
</dbReference>
<dbReference type="PROSITE" id="PS00060">
    <property type="entry name" value="ADH_IRON_2"/>
    <property type="match status" value="1"/>
</dbReference>
<dbReference type="EMBL" id="JBBNGS010000007">
    <property type="protein sequence ID" value="MEQ2637685.1"/>
    <property type="molecule type" value="Genomic_DNA"/>
</dbReference>
<dbReference type="PANTHER" id="PTHR11496:SF102">
    <property type="entry name" value="ALCOHOL DEHYDROGENASE 4"/>
    <property type="match status" value="1"/>
</dbReference>
<dbReference type="InterPro" id="IPR018211">
    <property type="entry name" value="ADH_Fe_CS"/>
</dbReference>
<comment type="similarity">
    <text evidence="1">Belongs to the iron-containing alcohol dehydrogenase family.</text>
</comment>
<evidence type="ECO:0000259" key="4">
    <source>
        <dbReference type="Pfam" id="PF00465"/>
    </source>
</evidence>
<dbReference type="InterPro" id="IPR001670">
    <property type="entry name" value="ADH_Fe/GldA"/>
</dbReference>
<sequence>MRLARRAWCRAYQTAFRIALPVLPYFEPQVADTVEKVPELLAKHGVTAALLVTDPGVARLGLTHGLKDALAAAGIACEVYDGTVANPTIANVEKAAALYRERGCGAIIGFGGGSAMDCAKGVGARIAQPAKPIQKMRGLLRVHRALPPLVAVPTTAGTGSEVTLAAVITDEKSHYKYPINDFALIPRYAVHDWRLTRGLPPAITGQTGMDALTHAVEAYIGRSTTRHTRRMATEAVCLVHDNLLDAYRNGGDERARTAMMEAAYKAGVAFTQSYVGYVHAIAHSLGGQYGTPHGLANAVILPHVLRAYGDAAAPRLAKLARAAGVCAQTEPDALAAEAFIAWVECMNEALGIPCHLRCIREEDIPLMAAHADAEANPLYPVPALWDKDQLERMYHVVAGPASEPQPARSA</sequence>
<dbReference type="CDD" id="cd08189">
    <property type="entry name" value="Fe-ADH-like"/>
    <property type="match status" value="1"/>
</dbReference>
<evidence type="ECO:0000313" key="7">
    <source>
        <dbReference type="Proteomes" id="UP001478817"/>
    </source>
</evidence>
<comment type="caution">
    <text evidence="6">The sequence shown here is derived from an EMBL/GenBank/DDBJ whole genome shotgun (WGS) entry which is preliminary data.</text>
</comment>
<name>A0ABV1IHB8_9ACTN</name>
<organism evidence="6 7">
    <name type="scientific">Paratractidigestivibacter faecalis</name>
    <dbReference type="NCBI Taxonomy" id="2292441"/>
    <lineage>
        <taxon>Bacteria</taxon>
        <taxon>Bacillati</taxon>
        <taxon>Actinomycetota</taxon>
        <taxon>Coriobacteriia</taxon>
        <taxon>Coriobacteriales</taxon>
        <taxon>Atopobiaceae</taxon>
        <taxon>Paratractidigestivibacter</taxon>
    </lineage>
</organism>
<dbReference type="PANTHER" id="PTHR11496">
    <property type="entry name" value="ALCOHOL DEHYDROGENASE"/>
    <property type="match status" value="1"/>
</dbReference>
<dbReference type="InterPro" id="IPR056798">
    <property type="entry name" value="ADH_Fe_C"/>
</dbReference>
<dbReference type="Proteomes" id="UP001478817">
    <property type="component" value="Unassembled WGS sequence"/>
</dbReference>
<feature type="domain" description="Fe-containing alcohol dehydrogenase-like C-terminal" evidence="5">
    <location>
        <begin position="206"/>
        <end position="395"/>
    </location>
</feature>
<keyword evidence="2" id="KW-0560">Oxidoreductase</keyword>
<proteinExistence type="inferred from homology"/>
<protein>
    <submittedName>
        <fullName evidence="6">Iron-containing alcohol dehydrogenase</fullName>
    </submittedName>
</protein>
<dbReference type="InterPro" id="IPR039697">
    <property type="entry name" value="Alcohol_dehydrogenase_Fe"/>
</dbReference>
<gene>
    <name evidence="6" type="ORF">AAAT05_04925</name>
</gene>
<reference evidence="6 7" key="1">
    <citation type="submission" date="2024-04" db="EMBL/GenBank/DDBJ databases">
        <title>Human intestinal bacterial collection.</title>
        <authorList>
            <person name="Pauvert C."/>
            <person name="Hitch T.C.A."/>
            <person name="Clavel T."/>
        </authorList>
    </citation>
    <scope>NUCLEOTIDE SEQUENCE [LARGE SCALE GENOMIC DNA]</scope>
    <source>
        <strain evidence="6 7">CLA-AA-H197</strain>
    </source>
</reference>
<keyword evidence="7" id="KW-1185">Reference proteome</keyword>
<keyword evidence="3" id="KW-0520">NAD</keyword>
<evidence type="ECO:0000256" key="3">
    <source>
        <dbReference type="ARBA" id="ARBA00023027"/>
    </source>
</evidence>